<gene>
    <name evidence="1" type="ORF">GCM10009744_29800</name>
</gene>
<dbReference type="RefSeq" id="WP_344111899.1">
    <property type="nucleotide sequence ID" value="NZ_BAAANE010000004.1"/>
</dbReference>
<dbReference type="EMBL" id="BAAANE010000004">
    <property type="protein sequence ID" value="GAA1638414.1"/>
    <property type="molecule type" value="Genomic_DNA"/>
</dbReference>
<evidence type="ECO:0000313" key="2">
    <source>
        <dbReference type="Proteomes" id="UP001501319"/>
    </source>
</evidence>
<organism evidence="1 2">
    <name type="scientific">Kribbella alba</name>
    <dbReference type="NCBI Taxonomy" id="190197"/>
    <lineage>
        <taxon>Bacteria</taxon>
        <taxon>Bacillati</taxon>
        <taxon>Actinomycetota</taxon>
        <taxon>Actinomycetes</taxon>
        <taxon>Propionibacteriales</taxon>
        <taxon>Kribbellaceae</taxon>
        <taxon>Kribbella</taxon>
    </lineage>
</organism>
<reference evidence="1 2" key="1">
    <citation type="journal article" date="2019" name="Int. J. Syst. Evol. Microbiol.">
        <title>The Global Catalogue of Microorganisms (GCM) 10K type strain sequencing project: providing services to taxonomists for standard genome sequencing and annotation.</title>
        <authorList>
            <consortium name="The Broad Institute Genomics Platform"/>
            <consortium name="The Broad Institute Genome Sequencing Center for Infectious Disease"/>
            <person name="Wu L."/>
            <person name="Ma J."/>
        </authorList>
    </citation>
    <scope>NUCLEOTIDE SEQUENCE [LARGE SCALE GENOMIC DNA]</scope>
    <source>
        <strain evidence="1 2">JCM 14306</strain>
    </source>
</reference>
<dbReference type="SUPFAM" id="SSF46689">
    <property type="entry name" value="Homeodomain-like"/>
    <property type="match status" value="1"/>
</dbReference>
<sequence length="168" mass="18641">MDFSLRRAARAAGTTHKVLLYHFDGVEDLLTRAVLRLRERRIWNALAAATASTPGADRRPLGDWARAVWPVLVGPESWVLDQAIGLAMYDPAHYADLAREASKQYLPTLLAACPEHWSVERKFEVAELILGTLRGFLIEWRTSGDAAGIEAGFKALTRALDREESALS</sequence>
<dbReference type="Proteomes" id="UP001501319">
    <property type="component" value="Unassembled WGS sequence"/>
</dbReference>
<dbReference type="InterPro" id="IPR009057">
    <property type="entry name" value="Homeodomain-like_sf"/>
</dbReference>
<dbReference type="Gene3D" id="1.10.357.10">
    <property type="entry name" value="Tetracycline Repressor, domain 2"/>
    <property type="match status" value="1"/>
</dbReference>
<name>A0ABN2FAT4_9ACTN</name>
<accession>A0ABN2FAT4</accession>
<proteinExistence type="predicted"/>
<protein>
    <submittedName>
        <fullName evidence="1">TetR/AcrR family transcriptional regulator</fullName>
    </submittedName>
</protein>
<comment type="caution">
    <text evidence="1">The sequence shown here is derived from an EMBL/GenBank/DDBJ whole genome shotgun (WGS) entry which is preliminary data.</text>
</comment>
<evidence type="ECO:0000313" key="1">
    <source>
        <dbReference type="EMBL" id="GAA1638414.1"/>
    </source>
</evidence>
<keyword evidence="2" id="KW-1185">Reference proteome</keyword>